<dbReference type="EMBL" id="SRLO01001306">
    <property type="protein sequence ID" value="TNN39130.1"/>
    <property type="molecule type" value="Genomic_DNA"/>
</dbReference>
<dbReference type="Proteomes" id="UP000314294">
    <property type="component" value="Unassembled WGS sequence"/>
</dbReference>
<accession>A0A4Z2FE02</accession>
<organism evidence="1 2">
    <name type="scientific">Liparis tanakae</name>
    <name type="common">Tanaka's snailfish</name>
    <dbReference type="NCBI Taxonomy" id="230148"/>
    <lineage>
        <taxon>Eukaryota</taxon>
        <taxon>Metazoa</taxon>
        <taxon>Chordata</taxon>
        <taxon>Craniata</taxon>
        <taxon>Vertebrata</taxon>
        <taxon>Euteleostomi</taxon>
        <taxon>Actinopterygii</taxon>
        <taxon>Neopterygii</taxon>
        <taxon>Teleostei</taxon>
        <taxon>Neoteleostei</taxon>
        <taxon>Acanthomorphata</taxon>
        <taxon>Eupercaria</taxon>
        <taxon>Perciformes</taxon>
        <taxon>Cottioidei</taxon>
        <taxon>Cottales</taxon>
        <taxon>Liparidae</taxon>
        <taxon>Liparis</taxon>
    </lineage>
</organism>
<sequence>MLASSKGSLAGKLTRSLARPISPRMSSSTACSFITSPFSKISTMNCSSEPGHETGLVYSRSPAQSYQCAPSSSVMSSCPLSRAHSAGLVLKNNTGSFRTLHHSQLTSSEARRQMFSTLSR</sequence>
<name>A0A4Z2FE02_9TELE</name>
<evidence type="ECO:0000313" key="1">
    <source>
        <dbReference type="EMBL" id="TNN39130.1"/>
    </source>
</evidence>
<protein>
    <submittedName>
        <fullName evidence="1">Uncharacterized protein</fullName>
    </submittedName>
</protein>
<evidence type="ECO:0000313" key="2">
    <source>
        <dbReference type="Proteomes" id="UP000314294"/>
    </source>
</evidence>
<proteinExistence type="predicted"/>
<gene>
    <name evidence="1" type="ORF">EYF80_050694</name>
</gene>
<comment type="caution">
    <text evidence="1">The sequence shown here is derived from an EMBL/GenBank/DDBJ whole genome shotgun (WGS) entry which is preliminary data.</text>
</comment>
<keyword evidence="2" id="KW-1185">Reference proteome</keyword>
<reference evidence="1 2" key="1">
    <citation type="submission" date="2019-03" db="EMBL/GenBank/DDBJ databases">
        <title>First draft genome of Liparis tanakae, snailfish: a comprehensive survey of snailfish specific genes.</title>
        <authorList>
            <person name="Kim W."/>
            <person name="Song I."/>
            <person name="Jeong J.-H."/>
            <person name="Kim D."/>
            <person name="Kim S."/>
            <person name="Ryu S."/>
            <person name="Song J.Y."/>
            <person name="Lee S.K."/>
        </authorList>
    </citation>
    <scope>NUCLEOTIDE SEQUENCE [LARGE SCALE GENOMIC DNA]</scope>
    <source>
        <tissue evidence="1">Muscle</tissue>
    </source>
</reference>
<dbReference type="AlphaFoldDB" id="A0A4Z2FE02"/>